<dbReference type="SUPFAM" id="SSF52047">
    <property type="entry name" value="RNI-like"/>
    <property type="match status" value="1"/>
</dbReference>
<evidence type="ECO:0000313" key="6">
    <source>
        <dbReference type="Proteomes" id="UP001044222"/>
    </source>
</evidence>
<accession>A0A9D3RHG1</accession>
<dbReference type="InterPro" id="IPR001611">
    <property type="entry name" value="Leu-rich_rpt"/>
</dbReference>
<dbReference type="InterPro" id="IPR003879">
    <property type="entry name" value="Butyrophylin_SPRY"/>
</dbReference>
<dbReference type="SMART" id="SM00449">
    <property type="entry name" value="SPRY"/>
    <property type="match status" value="1"/>
</dbReference>
<evidence type="ECO:0000313" key="5">
    <source>
        <dbReference type="EMBL" id="KAG5830309.1"/>
    </source>
</evidence>
<dbReference type="SUPFAM" id="SSF49899">
    <property type="entry name" value="Concanavalin A-like lectins/glucanases"/>
    <property type="match status" value="1"/>
</dbReference>
<evidence type="ECO:0000256" key="1">
    <source>
        <dbReference type="ARBA" id="ARBA00022614"/>
    </source>
</evidence>
<dbReference type="InterPro" id="IPR051261">
    <property type="entry name" value="NLR"/>
</dbReference>
<dbReference type="InterPro" id="IPR003877">
    <property type="entry name" value="SPRY_dom"/>
</dbReference>
<dbReference type="Gene3D" id="2.60.120.920">
    <property type="match status" value="1"/>
</dbReference>
<dbReference type="SMART" id="SM00589">
    <property type="entry name" value="PRY"/>
    <property type="match status" value="1"/>
</dbReference>
<dbReference type="CDD" id="cd16040">
    <property type="entry name" value="SPRY_PRY_SNTX"/>
    <property type="match status" value="1"/>
</dbReference>
<comment type="caution">
    <text evidence="5">The sequence shown here is derived from an EMBL/GenBank/DDBJ whole genome shotgun (WGS) entry which is preliminary data.</text>
</comment>
<dbReference type="Pfam" id="PF13765">
    <property type="entry name" value="PRY"/>
    <property type="match status" value="1"/>
</dbReference>
<protein>
    <recommendedName>
        <fullName evidence="4">B30.2/SPRY domain-containing protein</fullName>
    </recommendedName>
</protein>
<dbReference type="PROSITE" id="PS50188">
    <property type="entry name" value="B302_SPRY"/>
    <property type="match status" value="1"/>
</dbReference>
<gene>
    <name evidence="5" type="ORF">ANANG_G00308990</name>
</gene>
<feature type="chain" id="PRO_5038542923" description="B30.2/SPRY domain-containing protein" evidence="3">
    <location>
        <begin position="18"/>
        <end position="379"/>
    </location>
</feature>
<organism evidence="5 6">
    <name type="scientific">Anguilla anguilla</name>
    <name type="common">European freshwater eel</name>
    <name type="synonym">Muraena anguilla</name>
    <dbReference type="NCBI Taxonomy" id="7936"/>
    <lineage>
        <taxon>Eukaryota</taxon>
        <taxon>Metazoa</taxon>
        <taxon>Chordata</taxon>
        <taxon>Craniata</taxon>
        <taxon>Vertebrata</taxon>
        <taxon>Euteleostomi</taxon>
        <taxon>Actinopterygii</taxon>
        <taxon>Neopterygii</taxon>
        <taxon>Teleostei</taxon>
        <taxon>Anguilliformes</taxon>
        <taxon>Anguillidae</taxon>
        <taxon>Anguilla</taxon>
    </lineage>
</organism>
<dbReference type="PANTHER" id="PTHR24106">
    <property type="entry name" value="NACHT, LRR AND CARD DOMAINS-CONTAINING"/>
    <property type="match status" value="1"/>
</dbReference>
<sequence>MCVCLCVCVCLCGVCVCVRMCVCVCVCVHVHVCVCVCVWSLHRLGWCNLTDGCCDVLASVLRSPHSELRDLELRDNELQDSGVRALSAGLEDPHCKVQRLGLSGCRVTQRGCDSLASALCSNPSHLRELDLRYDHPGDSGVRALSAAKLDTLTLLVDHGGENRTKPGPRKYGCQLTLDPNTAHRELALSEGNRRVTHTRERAEQPYPDHPERFEYVPQVVCRESVCERCYWEAEFSVSERGGVYIAVTDKGISRKGGDYDCGFGFNKNSWSLRCFKRGDSDKLSHSVLHNKNETPIPALTSPYRRAGVCDDDDDDGRGVRVYRVGVCVDRPTGTLSFYSVSDSDTLTLLHRFHTHFTQHTPLCAGFRVWNSSVSLCQLE</sequence>
<dbReference type="InterPro" id="IPR013320">
    <property type="entry name" value="ConA-like_dom_sf"/>
</dbReference>
<keyword evidence="2" id="KW-0677">Repeat</keyword>
<reference evidence="5" key="1">
    <citation type="submission" date="2021-01" db="EMBL/GenBank/DDBJ databases">
        <title>A chromosome-scale assembly of European eel, Anguilla anguilla.</title>
        <authorList>
            <person name="Henkel C."/>
            <person name="Jong-Raadsen S.A."/>
            <person name="Dufour S."/>
            <person name="Weltzien F.-A."/>
            <person name="Palstra A.P."/>
            <person name="Pelster B."/>
            <person name="Spaink H.P."/>
            <person name="Van Den Thillart G.E."/>
            <person name="Jansen H."/>
            <person name="Zahm M."/>
            <person name="Klopp C."/>
            <person name="Cedric C."/>
            <person name="Louis A."/>
            <person name="Berthelot C."/>
            <person name="Parey E."/>
            <person name="Roest Crollius H."/>
            <person name="Montfort J."/>
            <person name="Robinson-Rechavi M."/>
            <person name="Bucao C."/>
            <person name="Bouchez O."/>
            <person name="Gislard M."/>
            <person name="Lluch J."/>
            <person name="Milhes M."/>
            <person name="Lampietro C."/>
            <person name="Lopez Roques C."/>
            <person name="Donnadieu C."/>
            <person name="Braasch I."/>
            <person name="Desvignes T."/>
            <person name="Postlethwait J."/>
            <person name="Bobe J."/>
            <person name="Guiguen Y."/>
            <person name="Dirks R."/>
        </authorList>
    </citation>
    <scope>NUCLEOTIDE SEQUENCE</scope>
    <source>
        <strain evidence="5">Tag_6206</strain>
        <tissue evidence="5">Liver</tissue>
    </source>
</reference>
<keyword evidence="1" id="KW-0433">Leucine-rich repeat</keyword>
<dbReference type="AlphaFoldDB" id="A0A9D3RHG1"/>
<dbReference type="InterPro" id="IPR032675">
    <property type="entry name" value="LRR_dom_sf"/>
</dbReference>
<feature type="domain" description="B30.2/SPRY" evidence="4">
    <location>
        <begin position="155"/>
        <end position="379"/>
    </location>
</feature>
<evidence type="ECO:0000259" key="4">
    <source>
        <dbReference type="PROSITE" id="PS50188"/>
    </source>
</evidence>
<proteinExistence type="predicted"/>
<dbReference type="InterPro" id="IPR043136">
    <property type="entry name" value="B30.2/SPRY_sf"/>
</dbReference>
<dbReference type="EMBL" id="JAFIRN010000019">
    <property type="protein sequence ID" value="KAG5830309.1"/>
    <property type="molecule type" value="Genomic_DNA"/>
</dbReference>
<name>A0A9D3RHG1_ANGAN</name>
<feature type="signal peptide" evidence="3">
    <location>
        <begin position="1"/>
        <end position="17"/>
    </location>
</feature>
<dbReference type="PRINTS" id="PR01407">
    <property type="entry name" value="BUTYPHLNCDUF"/>
</dbReference>
<evidence type="ECO:0000256" key="2">
    <source>
        <dbReference type="ARBA" id="ARBA00022737"/>
    </source>
</evidence>
<keyword evidence="6" id="KW-1185">Reference proteome</keyword>
<keyword evidence="3" id="KW-0732">Signal</keyword>
<dbReference type="Pfam" id="PF13516">
    <property type="entry name" value="LRR_6"/>
    <property type="match status" value="1"/>
</dbReference>
<evidence type="ECO:0000256" key="3">
    <source>
        <dbReference type="SAM" id="SignalP"/>
    </source>
</evidence>
<dbReference type="InterPro" id="IPR001870">
    <property type="entry name" value="B30.2/SPRY"/>
</dbReference>
<dbReference type="Proteomes" id="UP001044222">
    <property type="component" value="Chromosome 19"/>
</dbReference>
<dbReference type="SMART" id="SM00368">
    <property type="entry name" value="LRR_RI"/>
    <property type="match status" value="3"/>
</dbReference>
<dbReference type="Gene3D" id="3.80.10.10">
    <property type="entry name" value="Ribonuclease Inhibitor"/>
    <property type="match status" value="1"/>
</dbReference>
<dbReference type="InterPro" id="IPR006574">
    <property type="entry name" value="PRY"/>
</dbReference>